<sequence length="156" mass="17280">MRRNSNSRSRDASRLASILARTASSWDMGITLVVAERRRAYQGRRRRQGRPYRSGVVDKKAIFWAVALHGAGALVRVPQPARYAVHKLLIAQKRAMDSAKAQKDLDQARALFECLASQDPDPLQDALDDARSRGAKGWAEPINSSLKAIGAEDWIG</sequence>
<dbReference type="EMBL" id="PVZS01000047">
    <property type="protein sequence ID" value="PSC02601.1"/>
    <property type="molecule type" value="Genomic_DNA"/>
</dbReference>
<feature type="domain" description="Nucleotidyltransferase-like" evidence="1">
    <location>
        <begin position="63"/>
        <end position="130"/>
    </location>
</feature>
<evidence type="ECO:0000259" key="1">
    <source>
        <dbReference type="Pfam" id="PF12281"/>
    </source>
</evidence>
<proteinExistence type="predicted"/>
<evidence type="ECO:0000313" key="3">
    <source>
        <dbReference type="Proteomes" id="UP000239772"/>
    </source>
</evidence>
<protein>
    <recommendedName>
        <fullName evidence="1">Nucleotidyltransferase-like domain-containing protein</fullName>
    </recommendedName>
</protein>
<gene>
    <name evidence="2" type="ORF">SLNSH_23230</name>
</gene>
<reference evidence="3" key="1">
    <citation type="submission" date="2018-03" db="EMBL/GenBank/DDBJ databases">
        <authorList>
            <person name="Sun L."/>
            <person name="Liu H."/>
            <person name="Chen W."/>
            <person name="Huang K."/>
            <person name="Liu W."/>
            <person name="Gao X."/>
        </authorList>
    </citation>
    <scope>NUCLEOTIDE SEQUENCE [LARGE SCALE GENOMIC DNA]</scope>
    <source>
        <strain evidence="3">SH9</strain>
    </source>
</reference>
<evidence type="ECO:0000313" key="2">
    <source>
        <dbReference type="EMBL" id="PSC02601.1"/>
    </source>
</evidence>
<dbReference type="AlphaFoldDB" id="A0A2T1HLY7"/>
<accession>A0A2T1HLY7</accession>
<comment type="caution">
    <text evidence="2">The sequence shown here is derived from an EMBL/GenBank/DDBJ whole genome shotgun (WGS) entry which is preliminary data.</text>
</comment>
<dbReference type="Pfam" id="PF12281">
    <property type="entry name" value="NTP_transf_8"/>
    <property type="match status" value="1"/>
</dbReference>
<dbReference type="InterPro" id="IPR058575">
    <property type="entry name" value="NTP_transf_8_dom"/>
</dbReference>
<organism evidence="2 3">
    <name type="scientific">Alsobacter soli</name>
    <dbReference type="NCBI Taxonomy" id="2109933"/>
    <lineage>
        <taxon>Bacteria</taxon>
        <taxon>Pseudomonadati</taxon>
        <taxon>Pseudomonadota</taxon>
        <taxon>Alphaproteobacteria</taxon>
        <taxon>Hyphomicrobiales</taxon>
        <taxon>Alsobacteraceae</taxon>
        <taxon>Alsobacter</taxon>
    </lineage>
</organism>
<dbReference type="Proteomes" id="UP000239772">
    <property type="component" value="Unassembled WGS sequence"/>
</dbReference>
<name>A0A2T1HLY7_9HYPH</name>
<keyword evidence="3" id="KW-1185">Reference proteome</keyword>